<evidence type="ECO:0000256" key="7">
    <source>
        <dbReference type="SAM" id="MobiDB-lite"/>
    </source>
</evidence>
<dbReference type="InterPro" id="IPR005844">
    <property type="entry name" value="A-D-PHexomutase_a/b/a-I"/>
</dbReference>
<dbReference type="InterPro" id="IPR036900">
    <property type="entry name" value="A-D-PHexomutase_C_sf"/>
</dbReference>
<dbReference type="PANTHER" id="PTHR45745:SF1">
    <property type="entry name" value="PHOSPHOGLUCOMUTASE 2B-RELATED"/>
    <property type="match status" value="1"/>
</dbReference>
<dbReference type="PRINTS" id="PR00509">
    <property type="entry name" value="PGMPMM"/>
</dbReference>
<feature type="compositionally biased region" description="Low complexity" evidence="7">
    <location>
        <begin position="14"/>
        <end position="25"/>
    </location>
</feature>
<dbReference type="SUPFAM" id="SSF53738">
    <property type="entry name" value="Phosphoglucomutase, first 3 domains"/>
    <property type="match status" value="3"/>
</dbReference>
<protein>
    <submittedName>
        <fullName evidence="12">Phospho-sugar mutase</fullName>
    </submittedName>
</protein>
<dbReference type="Proteomes" id="UP000320717">
    <property type="component" value="Chromosome"/>
</dbReference>
<dbReference type="Pfam" id="PF02880">
    <property type="entry name" value="PGM_PMM_III"/>
    <property type="match status" value="1"/>
</dbReference>
<feature type="domain" description="Alpha-D-phosphohexomutase alpha/beta/alpha" evidence="10">
    <location>
        <begin position="278"/>
        <end position="377"/>
    </location>
</feature>
<evidence type="ECO:0000313" key="12">
    <source>
        <dbReference type="EMBL" id="QDY67590.1"/>
    </source>
</evidence>
<dbReference type="PROSITE" id="PS00710">
    <property type="entry name" value="PGM_PMM"/>
    <property type="match status" value="1"/>
</dbReference>
<evidence type="ECO:0000313" key="13">
    <source>
        <dbReference type="Proteomes" id="UP000320717"/>
    </source>
</evidence>
<evidence type="ECO:0000256" key="4">
    <source>
        <dbReference type="ARBA" id="ARBA00022723"/>
    </source>
</evidence>
<dbReference type="EMBL" id="CP042260">
    <property type="protein sequence ID" value="QDY67590.1"/>
    <property type="molecule type" value="Genomic_DNA"/>
</dbReference>
<keyword evidence="13" id="KW-1185">Reference proteome</keyword>
<dbReference type="InterPro" id="IPR005843">
    <property type="entry name" value="A-D-PHexomutase_C"/>
</dbReference>
<comment type="cofactor">
    <cofactor evidence="1">
        <name>Mg(2+)</name>
        <dbReference type="ChEBI" id="CHEBI:18420"/>
    </cofactor>
</comment>
<feature type="domain" description="Alpha-D-phosphohexomutase alpha/beta/alpha" evidence="11">
    <location>
        <begin position="389"/>
        <end position="484"/>
    </location>
</feature>
<comment type="similarity">
    <text evidence="2">Belongs to the phosphohexose mutase family.</text>
</comment>
<evidence type="ECO:0000256" key="3">
    <source>
        <dbReference type="ARBA" id="ARBA00022553"/>
    </source>
</evidence>
<organism evidence="12 13">
    <name type="scientific">Glutamicibacter halophytocola</name>
    <dbReference type="NCBI Taxonomy" id="1933880"/>
    <lineage>
        <taxon>Bacteria</taxon>
        <taxon>Bacillati</taxon>
        <taxon>Actinomycetota</taxon>
        <taxon>Actinomycetes</taxon>
        <taxon>Micrococcales</taxon>
        <taxon>Micrococcaceae</taxon>
        <taxon>Glutamicibacter</taxon>
    </lineage>
</organism>
<name>A0ABX5YD39_9MICC</name>
<dbReference type="Gene3D" id="3.40.120.10">
    <property type="entry name" value="Alpha-D-Glucose-1,6-Bisphosphate, subunit A, domain 3"/>
    <property type="match status" value="3"/>
</dbReference>
<dbReference type="Gene3D" id="3.30.310.50">
    <property type="entry name" value="Alpha-D-phosphohexomutase, C-terminal domain"/>
    <property type="match status" value="1"/>
</dbReference>
<dbReference type="InterPro" id="IPR016055">
    <property type="entry name" value="A-D-PHexomutase_a/b/a-I/II/III"/>
</dbReference>
<dbReference type="CDD" id="cd05799">
    <property type="entry name" value="PGM2"/>
    <property type="match status" value="1"/>
</dbReference>
<evidence type="ECO:0000256" key="6">
    <source>
        <dbReference type="ARBA" id="ARBA00023235"/>
    </source>
</evidence>
<dbReference type="InterPro" id="IPR005841">
    <property type="entry name" value="Alpha-D-phosphohexomutase_SF"/>
</dbReference>
<reference evidence="12 13" key="1">
    <citation type="submission" date="2019-07" db="EMBL/GenBank/DDBJ databases">
        <title>Complete Genome Sequence of drought tolerant Plant Growth-Promoting Rhizobacterium Glutamicibacter halophytocola DR408.</title>
        <authorList>
            <person name="Nishu S.D."/>
            <person name="Lee T.K."/>
        </authorList>
    </citation>
    <scope>NUCLEOTIDE SEQUENCE [LARGE SCALE GENOMIC DNA]</scope>
    <source>
        <strain evidence="12 13">DR408</strain>
    </source>
</reference>
<evidence type="ECO:0000256" key="1">
    <source>
        <dbReference type="ARBA" id="ARBA00001946"/>
    </source>
</evidence>
<feature type="compositionally biased region" description="Basic residues" evidence="7">
    <location>
        <begin position="1"/>
        <end position="12"/>
    </location>
</feature>
<evidence type="ECO:0000259" key="11">
    <source>
        <dbReference type="Pfam" id="PF02880"/>
    </source>
</evidence>
<evidence type="ECO:0000259" key="10">
    <source>
        <dbReference type="Pfam" id="PF02879"/>
    </source>
</evidence>
<keyword evidence="3" id="KW-0597">Phosphoprotein</keyword>
<accession>A0ABX5YD39</accession>
<evidence type="ECO:0000256" key="2">
    <source>
        <dbReference type="ARBA" id="ARBA00010231"/>
    </source>
</evidence>
<keyword evidence="6" id="KW-0413">Isomerase</keyword>
<evidence type="ECO:0000259" key="9">
    <source>
        <dbReference type="Pfam" id="PF02878"/>
    </source>
</evidence>
<dbReference type="Pfam" id="PF02879">
    <property type="entry name" value="PGM_PMM_II"/>
    <property type="match status" value="1"/>
</dbReference>
<dbReference type="Pfam" id="PF00408">
    <property type="entry name" value="PGM_PMM_IV"/>
    <property type="match status" value="1"/>
</dbReference>
<feature type="domain" description="Alpha-D-phosphohexomutase C-terminal" evidence="8">
    <location>
        <begin position="555"/>
        <end position="585"/>
    </location>
</feature>
<dbReference type="InterPro" id="IPR005845">
    <property type="entry name" value="A-D-PHexomutase_a/b/a-II"/>
</dbReference>
<dbReference type="Pfam" id="PF02878">
    <property type="entry name" value="PGM_PMM_I"/>
    <property type="match status" value="1"/>
</dbReference>
<gene>
    <name evidence="12" type="ORF">FQA45_15475</name>
</gene>
<evidence type="ECO:0000259" key="8">
    <source>
        <dbReference type="Pfam" id="PF00408"/>
    </source>
</evidence>
<proteinExistence type="inferred from homology"/>
<dbReference type="InterPro" id="IPR016066">
    <property type="entry name" value="A-D-PHexomutase_CS"/>
</dbReference>
<sequence>MKKSSKPARPRARAFPSCSHRSSPSSKRHRAAPGIAGVLLQRKTVNHTQKIQLLDAAGKWAAQDPDPETQAELQQLIERVTQGDARAFDDIADRFSGVLEFGTAGLRAELGAGPMRMNRVVVMRTAAGIARFLSEKAAGQYTPKVVIGFDARFNSDIFAQDSAGVFTAAGFDVLLMPSPLPTPVLAWAVREFSAEAGVMVTASHNPPRDNGYKVYVGGRITDDSGRGAQIVSPIDAQIAGLIDHRQPVAQIERAASGWEVLPAPGTAGDIEAAYLAAINPVIAAPKSEADPRKNLRVVVSAMHGVGGHTMKQALLNAGFSDIHMVAEQEQPDPLFPTVAFPNPEEPGAIDLSLQLARTVDADLVIANDPDADRCAAAILDGGSWRMLRGDEVGWLLGDQIAKGLPEGKKLANSIVSSRMLAAIAKDAGREHEETLTGFKWISRVEDLGFGYEEALGYCVAPDLVRDKDGISAGIVLADLASELKAAGASLAGRLDELAAKHGVHVTDQLSLRFTDLAQIPVLMDRFRHQAPESLGGSEVSEVTDLSAGTEKLPATNAIILHTFSGARVIVRPSGTEPKLKCYLETIEPVDDIHGVPAARQRATEQIQAIKKELAAYLNAN</sequence>
<feature type="domain" description="Alpha-D-phosphohexomutase alpha/beta/alpha" evidence="9">
    <location>
        <begin position="100"/>
        <end position="217"/>
    </location>
</feature>
<dbReference type="SUPFAM" id="SSF55957">
    <property type="entry name" value="Phosphoglucomutase, C-terminal domain"/>
    <property type="match status" value="1"/>
</dbReference>
<evidence type="ECO:0000256" key="5">
    <source>
        <dbReference type="ARBA" id="ARBA00022842"/>
    </source>
</evidence>
<keyword evidence="4" id="KW-0479">Metal-binding</keyword>
<feature type="region of interest" description="Disordered" evidence="7">
    <location>
        <begin position="1"/>
        <end position="33"/>
    </location>
</feature>
<keyword evidence="5" id="KW-0460">Magnesium</keyword>
<dbReference type="PANTHER" id="PTHR45745">
    <property type="entry name" value="PHOSPHOMANNOMUTASE 45A"/>
    <property type="match status" value="1"/>
</dbReference>
<dbReference type="InterPro" id="IPR005846">
    <property type="entry name" value="A-D-PHexomutase_a/b/a-III"/>
</dbReference>